<proteinExistence type="evidence at transcript level"/>
<evidence type="ECO:0000313" key="2">
    <source>
        <dbReference type="EMBL" id="LAC28720.1"/>
    </source>
</evidence>
<name>A0A6A7GDU3_9CRUS</name>
<dbReference type="CDD" id="cd00077">
    <property type="entry name" value="HDc"/>
    <property type="match status" value="1"/>
</dbReference>
<dbReference type="InterPro" id="IPR003607">
    <property type="entry name" value="HD/PDEase_dom"/>
</dbReference>
<evidence type="ECO:0000259" key="1">
    <source>
        <dbReference type="PROSITE" id="PS51831"/>
    </source>
</evidence>
<organism evidence="2">
    <name type="scientific">Hirondellea gigas</name>
    <dbReference type="NCBI Taxonomy" id="1518452"/>
    <lineage>
        <taxon>Eukaryota</taxon>
        <taxon>Metazoa</taxon>
        <taxon>Ecdysozoa</taxon>
        <taxon>Arthropoda</taxon>
        <taxon>Crustacea</taxon>
        <taxon>Multicrustacea</taxon>
        <taxon>Malacostraca</taxon>
        <taxon>Eumalacostraca</taxon>
        <taxon>Peracarida</taxon>
        <taxon>Amphipoda</taxon>
        <taxon>Amphilochidea</taxon>
        <taxon>Lysianassida</taxon>
        <taxon>Lysianassidira</taxon>
        <taxon>Lysianassoidea</taxon>
        <taxon>Lysianassidae</taxon>
        <taxon>Hirondellea</taxon>
    </lineage>
</organism>
<sequence>MTLVEKTESFVRAELKGNDLSHDFDHILRVRNLALKIAKEESFEGDDLQIIELAALLHDVKDWKYSKSETAGVEAVQEFLLEQKVSHEVISRILRIVDGVSFKNELGSNSSDSSHLNLREVYVVRDADRLDAIGAIGIARTFAYSGFKGLPLMRKGDESLKVHTLSKEEYMNRDVSQQSTIRHFYEKLLRVESLMKTKTGKRIAARRHQFMEEYLLQFFGEIRCEF</sequence>
<feature type="domain" description="HD" evidence="1">
    <location>
        <begin position="23"/>
        <end position="133"/>
    </location>
</feature>
<dbReference type="Pfam" id="PF01966">
    <property type="entry name" value="HD"/>
    <property type="match status" value="1"/>
</dbReference>
<dbReference type="Gene3D" id="1.10.472.50">
    <property type="entry name" value="HD-domain/PDEase-like"/>
    <property type="match status" value="1"/>
</dbReference>
<reference evidence="2" key="1">
    <citation type="submission" date="2017-11" db="EMBL/GenBank/DDBJ databases">
        <title>The sensing device of the deep-sea amphipod.</title>
        <authorList>
            <person name="Kobayashi H."/>
            <person name="Nagahama T."/>
            <person name="Arai W."/>
            <person name="Sasagawa Y."/>
            <person name="Umeda M."/>
            <person name="Hayashi T."/>
            <person name="Nikaido I."/>
            <person name="Watanabe H."/>
            <person name="Oguri K."/>
            <person name="Kitazato H."/>
            <person name="Fujioka K."/>
            <person name="Kido Y."/>
            <person name="Takami H."/>
        </authorList>
    </citation>
    <scope>NUCLEOTIDE SEQUENCE</scope>
    <source>
        <tissue evidence="2">Whole body</tissue>
    </source>
</reference>
<dbReference type="EMBL" id="IACT01009612">
    <property type="protein sequence ID" value="LAC28720.1"/>
    <property type="molecule type" value="mRNA"/>
</dbReference>
<accession>A0A6A7GDU3</accession>
<dbReference type="PANTHER" id="PTHR33594:SF1">
    <property type="entry name" value="HD_PDEASE DOMAIN-CONTAINING PROTEIN"/>
    <property type="match status" value="1"/>
</dbReference>
<dbReference type="InterPro" id="IPR006674">
    <property type="entry name" value="HD_domain"/>
</dbReference>
<dbReference type="PROSITE" id="PS51831">
    <property type="entry name" value="HD"/>
    <property type="match status" value="1"/>
</dbReference>
<protein>
    <submittedName>
        <fullName evidence="2">Hd repeat domain-containing protein</fullName>
    </submittedName>
</protein>
<dbReference type="Gene3D" id="1.20.58.1910">
    <property type="match status" value="1"/>
</dbReference>
<dbReference type="SMART" id="SM00471">
    <property type="entry name" value="HDc"/>
    <property type="match status" value="1"/>
</dbReference>
<dbReference type="PANTHER" id="PTHR33594">
    <property type="entry name" value="SUPERFAMILY HYDROLASE, PUTATIVE (AFU_ORTHOLOGUE AFUA_1G03035)-RELATED"/>
    <property type="match status" value="1"/>
</dbReference>
<dbReference type="AlphaFoldDB" id="A0A6A7GDU3"/>
<dbReference type="SUPFAM" id="SSF109604">
    <property type="entry name" value="HD-domain/PDEase-like"/>
    <property type="match status" value="1"/>
</dbReference>